<dbReference type="Proteomes" id="UP000623958">
    <property type="component" value="Unassembled WGS sequence"/>
</dbReference>
<protein>
    <recommendedName>
        <fullName evidence="2">N-acetylmuramidase domain-containing protein</fullName>
    </recommendedName>
</protein>
<accession>A0A919KJW9</accession>
<dbReference type="Pfam" id="PF11860">
    <property type="entry name" value="Muramidase"/>
    <property type="match status" value="1"/>
</dbReference>
<dbReference type="RefSeq" id="WP_434030090.1">
    <property type="nucleotide sequence ID" value="NZ_BNBA01000049.1"/>
</dbReference>
<proteinExistence type="predicted"/>
<sequence length="932" mass="102616">MADHGKKTPAKISKLVYPFQKKAEQGKADAKPTDVDDSQVYFDALSRASDGFYPIGANGQWHGGIHFDAQTKQVLSQDNGVRCIGDGEVIAYQVDSAYATTDYSTGKAKYSRGFVLVRHRLELPAAPKAATAPPATGANADTTPATGQAASQASSSNQQKQEEPSLLFYSVYLHLLDWEGYKALDAKKARPAFWGQATYTVGEKANDSDRRRNASIPEGGVGLNLRNAEGVAVGYAAKGAKLELGAENPKKKGYFAIKRVISGTTNPADVVSLYAFKDQLTPVSEPSKLDAVIIPDEPVKIKAGELIGYLGQYERYVDTNPLASSRPRELVQLDVFTAEDIKAFMTKSRERAKQLDPKQKTLLKIDKGAKLALPSEPDQIITSGEGFAVTGQDAGGAWVQVKKGSLQTMDKSIGLSGFKETTMTYDGGQVLHRLLGADDNDSITYSQYKALNKQEQAKYGRRQVLVPTGNPVWVERAQLGNERVTSGHEVKAWSQFPLKVGQGDGPDVGFIRVATIKHLKKSVTEADGTRWWEVDVGTLDGSTRLGWAREKGHAKVELCSPWDWPGFEHVEADTTTPEKLYARHIVATKQARPDEQAALEAKAAEASGGPLFSRLCDVIDLDDDRMLTPDELRKALKQPWQAEAISRLIVHHISEWGTPPEQWEAIDNDIPASRKADWDKEKQRIQSLQWWGQVQGKHGFPSSALVYHFHPIGIISNFSSLSRHPIIINEGRSIELDFLEMYDGSTIDESDYEDAANKLGCEVAAIKAVAAAETGATGSYYAFKEWDTVPAILYERHYFHRLTSGAYSTTNPEISDPTNGGYGKYTAQYRKLLEAYNLDKSAALKSASWGKFQIMGNNHIAAGYSSVEDFVREISISEKNHLKAFVSFIQSDSTLSKAIVDKDWLSFARAYNGPAQKGYDTKMRDNYNELSK</sequence>
<feature type="domain" description="N-acetylmuramidase" evidence="2">
    <location>
        <begin position="762"/>
        <end position="930"/>
    </location>
</feature>
<name>A0A919KJW9_9XANT</name>
<comment type="caution">
    <text evidence="3">The sequence shown here is derived from an EMBL/GenBank/DDBJ whole genome shotgun (WGS) entry which is preliminary data.</text>
</comment>
<evidence type="ECO:0000313" key="4">
    <source>
        <dbReference type="Proteomes" id="UP000623958"/>
    </source>
</evidence>
<dbReference type="InterPro" id="IPR024408">
    <property type="entry name" value="Muramidase"/>
</dbReference>
<keyword evidence="4" id="KW-1185">Reference proteome</keyword>
<reference evidence="3" key="2">
    <citation type="submission" date="2020-09" db="EMBL/GenBank/DDBJ databases">
        <authorList>
            <person name="Sun Q."/>
            <person name="Ohkuma M."/>
        </authorList>
    </citation>
    <scope>NUCLEOTIDE SEQUENCE</scope>
    <source>
        <strain evidence="3">JCM 13306</strain>
    </source>
</reference>
<evidence type="ECO:0000259" key="2">
    <source>
        <dbReference type="Pfam" id="PF11860"/>
    </source>
</evidence>
<organism evidence="3 4">
    <name type="scientific">Xanthomonas boreopolis</name>
    <dbReference type="NCBI Taxonomy" id="86183"/>
    <lineage>
        <taxon>Bacteria</taxon>
        <taxon>Pseudomonadati</taxon>
        <taxon>Pseudomonadota</taxon>
        <taxon>Gammaproteobacteria</taxon>
        <taxon>Lysobacterales</taxon>
        <taxon>Lysobacteraceae</taxon>
        <taxon>Xanthomonas</taxon>
    </lineage>
</organism>
<feature type="region of interest" description="Disordered" evidence="1">
    <location>
        <begin position="126"/>
        <end position="161"/>
    </location>
</feature>
<dbReference type="EMBL" id="BNBA01000049">
    <property type="protein sequence ID" value="GHH60780.1"/>
    <property type="molecule type" value="Genomic_DNA"/>
</dbReference>
<dbReference type="InterPro" id="IPR018247">
    <property type="entry name" value="EF_Hand_1_Ca_BS"/>
</dbReference>
<reference evidence="3" key="1">
    <citation type="journal article" date="2014" name="Int. J. Syst. Evol. Microbiol.">
        <title>Complete genome sequence of Corynebacterium casei LMG S-19264T (=DSM 44701T), isolated from a smear-ripened cheese.</title>
        <authorList>
            <consortium name="US DOE Joint Genome Institute (JGI-PGF)"/>
            <person name="Walter F."/>
            <person name="Albersmeier A."/>
            <person name="Kalinowski J."/>
            <person name="Ruckert C."/>
        </authorList>
    </citation>
    <scope>NUCLEOTIDE SEQUENCE</scope>
    <source>
        <strain evidence="3">JCM 13306</strain>
    </source>
</reference>
<feature type="compositionally biased region" description="Low complexity" evidence="1">
    <location>
        <begin position="126"/>
        <end position="159"/>
    </location>
</feature>
<evidence type="ECO:0000256" key="1">
    <source>
        <dbReference type="SAM" id="MobiDB-lite"/>
    </source>
</evidence>
<dbReference type="PROSITE" id="PS00018">
    <property type="entry name" value="EF_HAND_1"/>
    <property type="match status" value="1"/>
</dbReference>
<dbReference type="AlphaFoldDB" id="A0A919KJW9"/>
<evidence type="ECO:0000313" key="3">
    <source>
        <dbReference type="EMBL" id="GHH60780.1"/>
    </source>
</evidence>
<gene>
    <name evidence="3" type="ORF">GCM10009090_36570</name>
</gene>